<reference evidence="2" key="1">
    <citation type="journal article" date="2022" name="Mol. Ecol. Resour.">
        <title>The genomes of chicory, endive, great burdock and yacon provide insights into Asteraceae palaeo-polyploidization history and plant inulin production.</title>
        <authorList>
            <person name="Fan W."/>
            <person name="Wang S."/>
            <person name="Wang H."/>
            <person name="Wang A."/>
            <person name="Jiang F."/>
            <person name="Liu H."/>
            <person name="Zhao H."/>
            <person name="Xu D."/>
            <person name="Zhang Y."/>
        </authorList>
    </citation>
    <scope>NUCLEOTIDE SEQUENCE [LARGE SCALE GENOMIC DNA]</scope>
    <source>
        <strain evidence="2">cv. Niubang</strain>
    </source>
</reference>
<proteinExistence type="predicted"/>
<sequence>MAAVAPPADQAADLLKNLSLDSQTKTLEIPEPTKKPSVDTGNVQVQPANRSVTPLIPDFMDPTVAYFPNGYPYYYGGYDGTTTDWDEYSRYVNSDGVDMTHGVYGDNGSVIYGYGYAPYGPYSPAGSPMPTVGQDGQFYGAQHYQYPSPYFQPITTTGSPFAPAAVPPKGEITAPAAADQPAVSVDTAKGNSNGVVNGVGAKGNTGSAPVRSTPYQNSAFNANGSYGRGVQNAYQDPRFGFDGVHSIPWLDGSIYSDPQTRINANAPYGNGVASKNQNVRPHSHLMTPRPMSGMNTASGYMNRMYPSKLYGQYGNTYRSGYGFGSNAYDMQNGGRGWLAVDNKYKPRGRGNGFFGYNNENGDGLNELNRGPRARSVKNQKVFTPITIAVKGQNITLPAADDNDKESKEVSVTPDREQYNLPDFSETYTDAKFFIIKSYSEDDVHKSIKYNVWASTQNGNKKLDAAYQEAQQKSEKCPVFLFFSVNTSGQFVGVAEMVGPVDFDKSLEYWQQDKWIGCFPVKWHIVKDLPNSLLKHIILENNENKPVTNSRDTQEVKLDQGLQMIKIFKEHSSKQCILDDFEFYEDRQKRIQEKKAKQQQYQKQAWEGKPTVDEKSKEGIKVEVLAPKSLVNEGNPTEVKPLDNVQENVAKSVGDVAEKEVVVNGVANGC</sequence>
<dbReference type="Proteomes" id="UP001055879">
    <property type="component" value="Linkage Group LG08"/>
</dbReference>
<reference evidence="1 2" key="2">
    <citation type="journal article" date="2022" name="Mol. Ecol. Resour.">
        <title>The genomes of chicory, endive, great burdock and yacon provide insights into Asteraceae paleo-polyploidization history and plant inulin production.</title>
        <authorList>
            <person name="Fan W."/>
            <person name="Wang S."/>
            <person name="Wang H."/>
            <person name="Wang A."/>
            <person name="Jiang F."/>
            <person name="Liu H."/>
            <person name="Zhao H."/>
            <person name="Xu D."/>
            <person name="Zhang Y."/>
        </authorList>
    </citation>
    <scope>NUCLEOTIDE SEQUENCE [LARGE SCALE GENOMIC DNA]</scope>
    <source>
        <strain evidence="2">cv. Niubang</strain>
    </source>
</reference>
<evidence type="ECO:0000313" key="1">
    <source>
        <dbReference type="EMBL" id="KAI3706292.1"/>
    </source>
</evidence>
<keyword evidence="2" id="KW-1185">Reference proteome</keyword>
<organism evidence="1 2">
    <name type="scientific">Arctium lappa</name>
    <name type="common">Greater burdock</name>
    <name type="synonym">Lappa major</name>
    <dbReference type="NCBI Taxonomy" id="4217"/>
    <lineage>
        <taxon>Eukaryota</taxon>
        <taxon>Viridiplantae</taxon>
        <taxon>Streptophyta</taxon>
        <taxon>Embryophyta</taxon>
        <taxon>Tracheophyta</taxon>
        <taxon>Spermatophyta</taxon>
        <taxon>Magnoliopsida</taxon>
        <taxon>eudicotyledons</taxon>
        <taxon>Gunneridae</taxon>
        <taxon>Pentapetalae</taxon>
        <taxon>asterids</taxon>
        <taxon>campanulids</taxon>
        <taxon>Asterales</taxon>
        <taxon>Asteraceae</taxon>
        <taxon>Carduoideae</taxon>
        <taxon>Cardueae</taxon>
        <taxon>Arctiinae</taxon>
        <taxon>Arctium</taxon>
    </lineage>
</organism>
<protein>
    <submittedName>
        <fullName evidence="1">Uncharacterized protein</fullName>
    </submittedName>
</protein>
<gene>
    <name evidence="1" type="ORF">L6452_23925</name>
</gene>
<dbReference type="EMBL" id="CM042054">
    <property type="protein sequence ID" value="KAI3706292.1"/>
    <property type="molecule type" value="Genomic_DNA"/>
</dbReference>
<name>A0ACB9A854_ARCLA</name>
<accession>A0ACB9A854</accession>
<comment type="caution">
    <text evidence="1">The sequence shown here is derived from an EMBL/GenBank/DDBJ whole genome shotgun (WGS) entry which is preliminary data.</text>
</comment>
<evidence type="ECO:0000313" key="2">
    <source>
        <dbReference type="Proteomes" id="UP001055879"/>
    </source>
</evidence>